<evidence type="ECO:0000313" key="2">
    <source>
        <dbReference type="EMBL" id="SIQ22538.1"/>
    </source>
</evidence>
<organism evidence="2 3">
    <name type="scientific">Pseudomonas flexibilis</name>
    <dbReference type="NCBI Taxonomy" id="706570"/>
    <lineage>
        <taxon>Bacteria</taxon>
        <taxon>Pseudomonadati</taxon>
        <taxon>Pseudomonadota</taxon>
        <taxon>Gammaproteobacteria</taxon>
        <taxon>Pseudomonadales</taxon>
        <taxon>Pseudomonadaceae</taxon>
        <taxon>Pseudomonas</taxon>
    </lineage>
</organism>
<protein>
    <submittedName>
        <fullName evidence="2">ABC-type uncharacterized transport system, substrate-binding protein</fullName>
    </submittedName>
</protein>
<dbReference type="EMBL" id="FTMC01000004">
    <property type="protein sequence ID" value="SIQ22538.1"/>
    <property type="molecule type" value="Genomic_DNA"/>
</dbReference>
<evidence type="ECO:0000256" key="1">
    <source>
        <dbReference type="SAM" id="SignalP"/>
    </source>
</evidence>
<dbReference type="AlphaFoldDB" id="A0A1N6R0Z9"/>
<dbReference type="Proteomes" id="UP000186079">
    <property type="component" value="Unassembled WGS sequence"/>
</dbReference>
<evidence type="ECO:0000313" key="3">
    <source>
        <dbReference type="Proteomes" id="UP000186079"/>
    </source>
</evidence>
<keyword evidence="1" id="KW-0732">Signal</keyword>
<gene>
    <name evidence="2" type="ORF">SAMN05421672_10492</name>
</gene>
<feature type="chain" id="PRO_5012952601" evidence="1">
    <location>
        <begin position="23"/>
        <end position="298"/>
    </location>
</feature>
<accession>A0A1N6R0Z9</accession>
<sequence>MNALRAAGLAVLLLAGAPAVQALEILVAAQESSPALQRFLVGLQASRPDDRVQFSRAEQLPAVADLPRDLRLILIGPELLDWRQRSVEGPPTLVMQVNRIEGRQILGRRQPLGITLLWGDPPLARQLNLIRLLLPQARHIGVLYSNDSAFLVQELRQVTPAGELEINAHFWPNTRDPRVLGRLLDQSDVLLGLDDPHLYNPHTIKTLLLSSYGRRQALIGPTAAFVHAGSLVSTYSDQQDWLDTLGTLLDRDPATWPHELYPAHFKVMGNTRVALSLGIPMTDPHQLEQALQRLEASP</sequence>
<dbReference type="Gene3D" id="3.40.50.2300">
    <property type="match status" value="1"/>
</dbReference>
<proteinExistence type="predicted"/>
<dbReference type="PANTHER" id="PTHR35271:SF1">
    <property type="entry name" value="ABC TRANSPORTER, SUBSTRATE-BINDING LIPOPROTEIN"/>
    <property type="match status" value="1"/>
</dbReference>
<feature type="signal peptide" evidence="1">
    <location>
        <begin position="1"/>
        <end position="22"/>
    </location>
</feature>
<name>A0A1N6R0Z9_9PSED</name>
<dbReference type="PANTHER" id="PTHR35271">
    <property type="entry name" value="ABC TRANSPORTER, SUBSTRATE-BINDING LIPOPROTEIN-RELATED"/>
    <property type="match status" value="1"/>
</dbReference>
<reference evidence="2 3" key="1">
    <citation type="submission" date="2017-01" db="EMBL/GenBank/DDBJ databases">
        <authorList>
            <person name="Mah S.A."/>
            <person name="Swanson W.J."/>
            <person name="Moy G.W."/>
            <person name="Vacquier V.D."/>
        </authorList>
    </citation>
    <scope>NUCLEOTIDE SEQUENCE [LARGE SCALE GENOMIC DNA]</scope>
    <source>
        <strain evidence="2 3">ATCC 29606</strain>
    </source>
</reference>
<dbReference type="InterPro" id="IPR007487">
    <property type="entry name" value="ABC_transpt-TYRBP-like"/>
</dbReference>